<reference evidence="2 3" key="1">
    <citation type="submission" date="2019-01" db="EMBL/GenBank/DDBJ databases">
        <title>Sequencing of cultivated peanut Arachis hypogaea provides insights into genome evolution and oil improvement.</title>
        <authorList>
            <person name="Chen X."/>
        </authorList>
    </citation>
    <scope>NUCLEOTIDE SEQUENCE [LARGE SCALE GENOMIC DNA]</scope>
    <source>
        <strain evidence="3">cv. Fuhuasheng</strain>
        <tissue evidence="2">Leaves</tissue>
    </source>
</reference>
<dbReference type="Proteomes" id="UP000289738">
    <property type="component" value="Chromosome A01"/>
</dbReference>
<feature type="region of interest" description="Disordered" evidence="1">
    <location>
        <begin position="1"/>
        <end position="20"/>
    </location>
</feature>
<dbReference type="AlphaFoldDB" id="A0A445ELR4"/>
<gene>
    <name evidence="2" type="ORF">Ahy_A01g000985</name>
</gene>
<evidence type="ECO:0000256" key="1">
    <source>
        <dbReference type="SAM" id="MobiDB-lite"/>
    </source>
</evidence>
<protein>
    <submittedName>
        <fullName evidence="2">Uncharacterized protein</fullName>
    </submittedName>
</protein>
<dbReference type="EMBL" id="SDMP01000001">
    <property type="protein sequence ID" value="RYR76397.1"/>
    <property type="molecule type" value="Genomic_DNA"/>
</dbReference>
<name>A0A445ELR4_ARAHY</name>
<proteinExistence type="predicted"/>
<organism evidence="2 3">
    <name type="scientific">Arachis hypogaea</name>
    <name type="common">Peanut</name>
    <dbReference type="NCBI Taxonomy" id="3818"/>
    <lineage>
        <taxon>Eukaryota</taxon>
        <taxon>Viridiplantae</taxon>
        <taxon>Streptophyta</taxon>
        <taxon>Embryophyta</taxon>
        <taxon>Tracheophyta</taxon>
        <taxon>Spermatophyta</taxon>
        <taxon>Magnoliopsida</taxon>
        <taxon>eudicotyledons</taxon>
        <taxon>Gunneridae</taxon>
        <taxon>Pentapetalae</taxon>
        <taxon>rosids</taxon>
        <taxon>fabids</taxon>
        <taxon>Fabales</taxon>
        <taxon>Fabaceae</taxon>
        <taxon>Papilionoideae</taxon>
        <taxon>50 kb inversion clade</taxon>
        <taxon>dalbergioids sensu lato</taxon>
        <taxon>Dalbergieae</taxon>
        <taxon>Pterocarpus clade</taxon>
        <taxon>Arachis</taxon>
    </lineage>
</organism>
<keyword evidence="3" id="KW-1185">Reference proteome</keyword>
<sequence>MATSPIVENPAKRRNVPAAPSAWMSDKNVKLTMRLAHQFETAAMPPPIPLNLNGDIRGIKISLTCSVSTEAEGVNVVNWRSGGSCLIENSGESEEANDDCNKG</sequence>
<comment type="caution">
    <text evidence="2">The sequence shown here is derived from an EMBL/GenBank/DDBJ whole genome shotgun (WGS) entry which is preliminary data.</text>
</comment>
<evidence type="ECO:0000313" key="2">
    <source>
        <dbReference type="EMBL" id="RYR76397.1"/>
    </source>
</evidence>
<evidence type="ECO:0000313" key="3">
    <source>
        <dbReference type="Proteomes" id="UP000289738"/>
    </source>
</evidence>
<accession>A0A445ELR4</accession>